<accession>A0A2I0VDZ1</accession>
<dbReference type="Proteomes" id="UP000233837">
    <property type="component" value="Unassembled WGS sequence"/>
</dbReference>
<gene>
    <name evidence="1" type="ORF">MA16_Dca028133</name>
</gene>
<dbReference type="GO" id="GO:0090575">
    <property type="term" value="C:RNA polymerase II transcription regulator complex"/>
    <property type="evidence" value="ECO:0007669"/>
    <property type="project" value="TreeGrafter"/>
</dbReference>
<evidence type="ECO:0000313" key="1">
    <source>
        <dbReference type="EMBL" id="PKU61626.1"/>
    </source>
</evidence>
<organism evidence="1 2">
    <name type="scientific">Dendrobium catenatum</name>
    <dbReference type="NCBI Taxonomy" id="906689"/>
    <lineage>
        <taxon>Eukaryota</taxon>
        <taxon>Viridiplantae</taxon>
        <taxon>Streptophyta</taxon>
        <taxon>Embryophyta</taxon>
        <taxon>Tracheophyta</taxon>
        <taxon>Spermatophyta</taxon>
        <taxon>Magnoliopsida</taxon>
        <taxon>Liliopsida</taxon>
        <taxon>Asparagales</taxon>
        <taxon>Orchidaceae</taxon>
        <taxon>Epidendroideae</taxon>
        <taxon>Malaxideae</taxon>
        <taxon>Dendrobiinae</taxon>
        <taxon>Dendrobium</taxon>
    </lineage>
</organism>
<dbReference type="STRING" id="906689.A0A2I0VDZ1"/>
<dbReference type="EMBL" id="KZ504648">
    <property type="protein sequence ID" value="PKU61626.1"/>
    <property type="molecule type" value="Genomic_DNA"/>
</dbReference>
<protein>
    <submittedName>
        <fullName evidence="1">Uncharacterized protein</fullName>
    </submittedName>
</protein>
<name>A0A2I0VDZ1_9ASPA</name>
<dbReference type="GO" id="GO:0000981">
    <property type="term" value="F:DNA-binding transcription factor activity, RNA polymerase II-specific"/>
    <property type="evidence" value="ECO:0007669"/>
    <property type="project" value="TreeGrafter"/>
</dbReference>
<reference evidence="1 2" key="2">
    <citation type="journal article" date="2017" name="Nature">
        <title>The Apostasia genome and the evolution of orchids.</title>
        <authorList>
            <person name="Zhang G.Q."/>
            <person name="Liu K.W."/>
            <person name="Li Z."/>
            <person name="Lohaus R."/>
            <person name="Hsiao Y.Y."/>
            <person name="Niu S.C."/>
            <person name="Wang J.Y."/>
            <person name="Lin Y.C."/>
            <person name="Xu Q."/>
            <person name="Chen L.J."/>
            <person name="Yoshida K."/>
            <person name="Fujiwara S."/>
            <person name="Wang Z.W."/>
            <person name="Zhang Y.Q."/>
            <person name="Mitsuda N."/>
            <person name="Wang M."/>
            <person name="Liu G.H."/>
            <person name="Pecoraro L."/>
            <person name="Huang H.X."/>
            <person name="Xiao X.J."/>
            <person name="Lin M."/>
            <person name="Wu X.Y."/>
            <person name="Wu W.L."/>
            <person name="Chen Y.Y."/>
            <person name="Chang S.B."/>
            <person name="Sakamoto S."/>
            <person name="Ohme-Takagi M."/>
            <person name="Yagi M."/>
            <person name="Zeng S.J."/>
            <person name="Shen C.Y."/>
            <person name="Yeh C.M."/>
            <person name="Luo Y.B."/>
            <person name="Tsai W.C."/>
            <person name="Van de Peer Y."/>
            <person name="Liu Z.J."/>
        </authorList>
    </citation>
    <scope>NUCLEOTIDE SEQUENCE [LARGE SCALE GENOMIC DNA]</scope>
    <source>
        <tissue evidence="1">The whole plant</tissue>
    </source>
</reference>
<proteinExistence type="predicted"/>
<dbReference type="PANTHER" id="PTHR13935:SF46">
    <property type="entry name" value="TRANSCRIPTION FACTOR BHLH167-RELATED"/>
    <property type="match status" value="1"/>
</dbReference>
<dbReference type="AlphaFoldDB" id="A0A2I0VDZ1"/>
<reference evidence="1 2" key="1">
    <citation type="journal article" date="2016" name="Sci. Rep.">
        <title>The Dendrobium catenatum Lindl. genome sequence provides insights into polysaccharide synthase, floral development and adaptive evolution.</title>
        <authorList>
            <person name="Zhang G.Q."/>
            <person name="Xu Q."/>
            <person name="Bian C."/>
            <person name="Tsai W.C."/>
            <person name="Yeh C.M."/>
            <person name="Liu K.W."/>
            <person name="Yoshida K."/>
            <person name="Zhang L.S."/>
            <person name="Chang S.B."/>
            <person name="Chen F."/>
            <person name="Shi Y."/>
            <person name="Su Y.Y."/>
            <person name="Zhang Y.Q."/>
            <person name="Chen L.J."/>
            <person name="Yin Y."/>
            <person name="Lin M."/>
            <person name="Huang H."/>
            <person name="Deng H."/>
            <person name="Wang Z.W."/>
            <person name="Zhu S.L."/>
            <person name="Zhao X."/>
            <person name="Deng C."/>
            <person name="Niu S.C."/>
            <person name="Huang J."/>
            <person name="Wang M."/>
            <person name="Liu G.H."/>
            <person name="Yang H.J."/>
            <person name="Xiao X.J."/>
            <person name="Hsiao Y.Y."/>
            <person name="Wu W.L."/>
            <person name="Chen Y.Y."/>
            <person name="Mitsuda N."/>
            <person name="Ohme-Takagi M."/>
            <person name="Luo Y.B."/>
            <person name="Van de Peer Y."/>
            <person name="Liu Z.J."/>
        </authorList>
    </citation>
    <scope>NUCLEOTIDE SEQUENCE [LARGE SCALE GENOMIC DNA]</scope>
    <source>
        <tissue evidence="1">The whole plant</tissue>
    </source>
</reference>
<evidence type="ECO:0000313" key="2">
    <source>
        <dbReference type="Proteomes" id="UP000233837"/>
    </source>
</evidence>
<dbReference type="PANTHER" id="PTHR13935">
    <property type="entry name" value="ACHAETE-SCUTE TRANSCRIPTION FACTOR-RELATED"/>
    <property type="match status" value="1"/>
</dbReference>
<sequence>MYDLIVGRGAQDTARSEQEAVDIISKYNLLDQAHAYILQLKERIERLKTKKKIDGKDHKRDRGTDDTIKLGFKLPVIEVRNQESNLEVLLISDSEKRFSLYQLIGILQEEGAEVVNANFSIVGDKIFYTIHSRVIKH</sequence>
<keyword evidence="2" id="KW-1185">Reference proteome</keyword>
<dbReference type="InterPro" id="IPR015660">
    <property type="entry name" value="MASH1/Ascl1a-like"/>
</dbReference>
<dbReference type="GO" id="GO:0000977">
    <property type="term" value="F:RNA polymerase II transcription regulatory region sequence-specific DNA binding"/>
    <property type="evidence" value="ECO:0007669"/>
    <property type="project" value="TreeGrafter"/>
</dbReference>